<accession>A0A517LVV0</accession>
<dbReference type="KEGG" id="ruv:EC9_09210"/>
<evidence type="ECO:0000256" key="1">
    <source>
        <dbReference type="ARBA" id="ARBA00004117"/>
    </source>
</evidence>
<dbReference type="GO" id="GO:0071973">
    <property type="term" value="P:bacterial-type flagellum-dependent cell motility"/>
    <property type="evidence" value="ECO:0007669"/>
    <property type="project" value="InterPro"/>
</dbReference>
<dbReference type="InterPro" id="IPR006300">
    <property type="entry name" value="FlgB"/>
</dbReference>
<evidence type="ECO:0000256" key="6">
    <source>
        <dbReference type="PIRNR" id="PIRNR002889"/>
    </source>
</evidence>
<comment type="subcellular location">
    <subcellularLocation>
        <location evidence="1 6">Bacterial flagellum basal body</location>
    </subcellularLocation>
</comment>
<sequence>MLNIFNQTALPALEQSAIFAQRRHNVLAGNMANIDTPGYQARDLSTDEFQTALSEAIEATRNPSPGYSSGDAADIDPMDGPRRAMENLLYHDGSEINLERQVTEIAKNQNLHNTAIALMKNQFETLRVAISERV</sequence>
<dbReference type="AlphaFoldDB" id="A0A517LVV0"/>
<dbReference type="PIRSF" id="PIRSF002889">
    <property type="entry name" value="Rod_FlgB"/>
    <property type="match status" value="1"/>
</dbReference>
<organism evidence="9 10">
    <name type="scientific">Rosistilla ulvae</name>
    <dbReference type="NCBI Taxonomy" id="1930277"/>
    <lineage>
        <taxon>Bacteria</taxon>
        <taxon>Pseudomonadati</taxon>
        <taxon>Planctomycetota</taxon>
        <taxon>Planctomycetia</taxon>
        <taxon>Pirellulales</taxon>
        <taxon>Pirellulaceae</taxon>
        <taxon>Rosistilla</taxon>
    </lineage>
</organism>
<keyword evidence="9" id="KW-0282">Flagellum</keyword>
<feature type="region of interest" description="Disordered" evidence="7">
    <location>
        <begin position="58"/>
        <end position="82"/>
    </location>
</feature>
<name>A0A517LVV0_9BACT</name>
<dbReference type="InterPro" id="IPR001444">
    <property type="entry name" value="Flag_bb_rod_N"/>
</dbReference>
<dbReference type="EMBL" id="CP036261">
    <property type="protein sequence ID" value="QDS86747.1"/>
    <property type="molecule type" value="Genomic_DNA"/>
</dbReference>
<proteinExistence type="inferred from homology"/>
<dbReference type="Pfam" id="PF00460">
    <property type="entry name" value="Flg_bb_rod"/>
    <property type="match status" value="1"/>
</dbReference>
<keyword evidence="10" id="KW-1185">Reference proteome</keyword>
<dbReference type="RefSeq" id="WP_145282708.1">
    <property type="nucleotide sequence ID" value="NZ_CP036261.1"/>
</dbReference>
<protein>
    <recommendedName>
        <fullName evidence="3 6">Flagellar basal body rod protein FlgB</fullName>
    </recommendedName>
</protein>
<evidence type="ECO:0000256" key="4">
    <source>
        <dbReference type="ARBA" id="ARBA00023143"/>
    </source>
</evidence>
<keyword evidence="9" id="KW-0966">Cell projection</keyword>
<comment type="subunit">
    <text evidence="6">The basal body constitutes a major portion of the flagellar organelle and consists of a number of rings mounted on a central rod.</text>
</comment>
<evidence type="ECO:0000256" key="2">
    <source>
        <dbReference type="ARBA" id="ARBA00009677"/>
    </source>
</evidence>
<evidence type="ECO:0000256" key="5">
    <source>
        <dbReference type="ARBA" id="ARBA00024934"/>
    </source>
</evidence>
<evidence type="ECO:0000256" key="7">
    <source>
        <dbReference type="SAM" id="MobiDB-lite"/>
    </source>
</evidence>
<evidence type="ECO:0000259" key="8">
    <source>
        <dbReference type="Pfam" id="PF00460"/>
    </source>
</evidence>
<dbReference type="Proteomes" id="UP000319557">
    <property type="component" value="Chromosome"/>
</dbReference>
<evidence type="ECO:0000256" key="3">
    <source>
        <dbReference type="ARBA" id="ARBA00014376"/>
    </source>
</evidence>
<evidence type="ECO:0000313" key="9">
    <source>
        <dbReference type="EMBL" id="QDS86747.1"/>
    </source>
</evidence>
<feature type="domain" description="Flagellar basal body rod protein N-terminal" evidence="8">
    <location>
        <begin position="20"/>
        <end position="40"/>
    </location>
</feature>
<keyword evidence="4 6" id="KW-0975">Bacterial flagellum</keyword>
<dbReference type="GO" id="GO:0030694">
    <property type="term" value="C:bacterial-type flagellum basal body, rod"/>
    <property type="evidence" value="ECO:0007669"/>
    <property type="project" value="InterPro"/>
</dbReference>
<evidence type="ECO:0000313" key="10">
    <source>
        <dbReference type="Proteomes" id="UP000319557"/>
    </source>
</evidence>
<comment type="similarity">
    <text evidence="2 6">Belongs to the flagella basal body rod proteins family.</text>
</comment>
<comment type="function">
    <text evidence="5 6">Structural component of flagellum, the bacterial motility apparatus. Part of the rod structure of flagellar basal body.</text>
</comment>
<reference evidence="9 10" key="1">
    <citation type="submission" date="2019-02" db="EMBL/GenBank/DDBJ databases">
        <title>Deep-cultivation of Planctomycetes and their phenomic and genomic characterization uncovers novel biology.</title>
        <authorList>
            <person name="Wiegand S."/>
            <person name="Jogler M."/>
            <person name="Boedeker C."/>
            <person name="Pinto D."/>
            <person name="Vollmers J."/>
            <person name="Rivas-Marin E."/>
            <person name="Kohn T."/>
            <person name="Peeters S.H."/>
            <person name="Heuer A."/>
            <person name="Rast P."/>
            <person name="Oberbeckmann S."/>
            <person name="Bunk B."/>
            <person name="Jeske O."/>
            <person name="Meyerdierks A."/>
            <person name="Storesund J.E."/>
            <person name="Kallscheuer N."/>
            <person name="Luecker S."/>
            <person name="Lage O.M."/>
            <person name="Pohl T."/>
            <person name="Merkel B.J."/>
            <person name="Hornburger P."/>
            <person name="Mueller R.-W."/>
            <person name="Bruemmer F."/>
            <person name="Labrenz M."/>
            <person name="Spormann A.M."/>
            <person name="Op den Camp H."/>
            <person name="Overmann J."/>
            <person name="Amann R."/>
            <person name="Jetten M.S.M."/>
            <person name="Mascher T."/>
            <person name="Medema M.H."/>
            <person name="Devos D.P."/>
            <person name="Kaster A.-K."/>
            <person name="Ovreas L."/>
            <person name="Rohde M."/>
            <person name="Galperin M.Y."/>
            <person name="Jogler C."/>
        </authorList>
    </citation>
    <scope>NUCLEOTIDE SEQUENCE [LARGE SCALE GENOMIC DNA]</scope>
    <source>
        <strain evidence="9 10">EC9</strain>
    </source>
</reference>
<keyword evidence="9" id="KW-0969">Cilium</keyword>
<gene>
    <name evidence="9" type="primary">flgB</name>
    <name evidence="9" type="ORF">EC9_09210</name>
</gene>
<dbReference type="OrthoDB" id="9792068at2"/>